<name>A0A6C2C4V6_9LACO</name>
<evidence type="ECO:0000313" key="2">
    <source>
        <dbReference type="Proteomes" id="UP000371977"/>
    </source>
</evidence>
<protein>
    <recommendedName>
        <fullName evidence="3">XRE family transcriptional regulator</fullName>
    </recommendedName>
</protein>
<evidence type="ECO:0000313" key="1">
    <source>
        <dbReference type="EMBL" id="TYC48847.1"/>
    </source>
</evidence>
<dbReference type="RefSeq" id="WP_148622717.1">
    <property type="nucleotide sequence ID" value="NZ_SDGZ01000015.1"/>
</dbReference>
<dbReference type="AlphaFoldDB" id="A0A6C2C4V6"/>
<proteinExistence type="predicted"/>
<reference evidence="1 2" key="1">
    <citation type="submission" date="2019-01" db="EMBL/GenBank/DDBJ databases">
        <title>Weissella sp. nov., a novel lactic acid bacterium isolated from animal feces.</title>
        <authorList>
            <person name="Wang L.-T."/>
        </authorList>
    </citation>
    <scope>NUCLEOTIDE SEQUENCE [LARGE SCALE GENOMIC DNA]</scope>
    <source>
        <strain evidence="1 2">8H-2</strain>
    </source>
</reference>
<evidence type="ECO:0008006" key="3">
    <source>
        <dbReference type="Google" id="ProtNLM"/>
    </source>
</evidence>
<dbReference type="EMBL" id="SDGZ01000015">
    <property type="protein sequence ID" value="TYC48847.1"/>
    <property type="molecule type" value="Genomic_DNA"/>
</dbReference>
<gene>
    <name evidence="1" type="ORF">ESZ50_06190</name>
</gene>
<comment type="caution">
    <text evidence="1">The sequence shown here is derived from an EMBL/GenBank/DDBJ whole genome shotgun (WGS) entry which is preliminary data.</text>
</comment>
<accession>A0A6C2C4V6</accession>
<keyword evidence="2" id="KW-1185">Reference proteome</keyword>
<organism evidence="1 2">
    <name type="scientific">Weissella muntiaci</name>
    <dbReference type="NCBI Taxonomy" id="2508881"/>
    <lineage>
        <taxon>Bacteria</taxon>
        <taxon>Bacillati</taxon>
        <taxon>Bacillota</taxon>
        <taxon>Bacilli</taxon>
        <taxon>Lactobacillales</taxon>
        <taxon>Lactobacillaceae</taxon>
        <taxon>Weissella</taxon>
    </lineage>
</organism>
<sequence length="85" mass="9631">MAKKRAMTPVESERVNTIKTNARRLNVSVENLADELGYTDAHVFGVFTGRYTSERTETVLSEAETYLAKELGVRYVQPYFGDLPK</sequence>
<dbReference type="Proteomes" id="UP000371977">
    <property type="component" value="Unassembled WGS sequence"/>
</dbReference>